<accession>A0AAD7XZ40</accession>
<feature type="region of interest" description="Disordered" evidence="7">
    <location>
        <begin position="85"/>
        <end position="176"/>
    </location>
</feature>
<keyword evidence="10" id="KW-1185">Reference proteome</keyword>
<dbReference type="SMART" id="SM00249">
    <property type="entry name" value="PHD"/>
    <property type="match status" value="1"/>
</dbReference>
<dbReference type="InterPro" id="IPR037869">
    <property type="entry name" value="Spp1/CFP1"/>
</dbReference>
<feature type="compositionally biased region" description="Pro residues" evidence="7">
    <location>
        <begin position="281"/>
        <end position="292"/>
    </location>
</feature>
<keyword evidence="3 6" id="KW-0863">Zinc-finger</keyword>
<dbReference type="InterPro" id="IPR013083">
    <property type="entry name" value="Znf_RING/FYVE/PHD"/>
</dbReference>
<dbReference type="InterPro" id="IPR019786">
    <property type="entry name" value="Zinc_finger_PHD-type_CS"/>
</dbReference>
<keyword evidence="5" id="KW-0539">Nucleus</keyword>
<keyword evidence="2" id="KW-0479">Metal-binding</keyword>
<organism evidence="9 10">
    <name type="scientific">Lichtheimia ornata</name>
    <dbReference type="NCBI Taxonomy" id="688661"/>
    <lineage>
        <taxon>Eukaryota</taxon>
        <taxon>Fungi</taxon>
        <taxon>Fungi incertae sedis</taxon>
        <taxon>Mucoromycota</taxon>
        <taxon>Mucoromycotina</taxon>
        <taxon>Mucoromycetes</taxon>
        <taxon>Mucorales</taxon>
        <taxon>Lichtheimiaceae</taxon>
        <taxon>Lichtheimia</taxon>
    </lineage>
</organism>
<sequence>MSQNVHSECHPPTASTQSNFRMVSSSPTTACGSSVLNLASILNPMPSFDSESDSSTSIARNEDPSARRTPPQHKALALDHFPLYTHSSSLRTPPKPTPSTHITNTRPATTLIWQPVETPRDHGGVERTSYQDALQSSLPPPPPPTPYTNKMQNNNSSSYTNGSSDTSSPSSSSGGGSSGGFYYYHHHHYPTPESPGFQHNEMERKRSFHDDTAKTTEPAFKQRCRDEMSHEKRHKNKILASKKGQLPTSQDGGTGIIVLDQHQHHHSSPQSYDDSLQQHQHPPPPQPRPPHSSQPLEIQFAINNDSMVAAGSSTPSKPSTPTQSVSSSAEIKKVPKKRGRPPKPESEKKKKSTNTTGKNKKAQAAAKQQIKLYCTCQTPFQSPLFMLPCDHCNQWFHGSCVNVTPQTATYLDLYICDNCTKDTGKKTSHRPVCARSSCNNPSNITTKGTQQSKYCSLECGMQMARERLSRSLLKDVGNEDADLAPLLEQQRIYVGRELDEDQNQKDMERIRKLRCDNAKLKGEAKAINRKLELFDHMMVAIQEQEKATGVITCGYDSRLGWQDQVIRLVKGIRRQGNHVILDFDEKKSEPEYSICERTGKCPQHEKWKVDKKAELDWERRMYLDKIALYNRTLHHYRQRIKQRLQPTLDWSFLENGTIRHGDQEN</sequence>
<dbReference type="Pfam" id="PF00628">
    <property type="entry name" value="PHD"/>
    <property type="match status" value="1"/>
</dbReference>
<evidence type="ECO:0000256" key="5">
    <source>
        <dbReference type="ARBA" id="ARBA00023242"/>
    </source>
</evidence>
<evidence type="ECO:0000256" key="2">
    <source>
        <dbReference type="ARBA" id="ARBA00022723"/>
    </source>
</evidence>
<evidence type="ECO:0000259" key="8">
    <source>
        <dbReference type="PROSITE" id="PS50016"/>
    </source>
</evidence>
<dbReference type="InterPro" id="IPR011011">
    <property type="entry name" value="Znf_FYVE_PHD"/>
</dbReference>
<evidence type="ECO:0000313" key="9">
    <source>
        <dbReference type="EMBL" id="KAJ8658176.1"/>
    </source>
</evidence>
<feature type="compositionally biased region" description="Low complexity" evidence="7">
    <location>
        <begin position="312"/>
        <end position="328"/>
    </location>
</feature>
<dbReference type="PANTHER" id="PTHR46174">
    <property type="entry name" value="CXXC-TYPE ZINC FINGER PROTEIN 1"/>
    <property type="match status" value="1"/>
</dbReference>
<dbReference type="AlphaFoldDB" id="A0AAD7XZ40"/>
<dbReference type="InterPro" id="IPR001965">
    <property type="entry name" value="Znf_PHD"/>
</dbReference>
<dbReference type="PANTHER" id="PTHR46174:SF1">
    <property type="entry name" value="CXXC-TYPE ZINC FINGER PROTEIN 1"/>
    <property type="match status" value="1"/>
</dbReference>
<dbReference type="Proteomes" id="UP001234581">
    <property type="component" value="Unassembled WGS sequence"/>
</dbReference>
<evidence type="ECO:0000313" key="10">
    <source>
        <dbReference type="Proteomes" id="UP001234581"/>
    </source>
</evidence>
<feature type="compositionally biased region" description="Low complexity" evidence="7">
    <location>
        <begin position="268"/>
        <end position="280"/>
    </location>
</feature>
<feature type="compositionally biased region" description="Polar residues" evidence="7">
    <location>
        <begin position="128"/>
        <end position="137"/>
    </location>
</feature>
<feature type="compositionally biased region" description="Low complexity" evidence="7">
    <location>
        <begin position="47"/>
        <end position="57"/>
    </location>
</feature>
<feature type="domain" description="PHD-type" evidence="8">
    <location>
        <begin position="371"/>
        <end position="422"/>
    </location>
</feature>
<dbReference type="GO" id="GO:0008270">
    <property type="term" value="F:zinc ion binding"/>
    <property type="evidence" value="ECO:0007669"/>
    <property type="project" value="UniProtKB-KW"/>
</dbReference>
<evidence type="ECO:0000256" key="3">
    <source>
        <dbReference type="ARBA" id="ARBA00022771"/>
    </source>
</evidence>
<name>A0AAD7XZ40_9FUNG</name>
<comment type="subcellular location">
    <subcellularLocation>
        <location evidence="1">Nucleus</location>
    </subcellularLocation>
</comment>
<protein>
    <recommendedName>
        <fullName evidence="8">PHD-type domain-containing protein</fullName>
    </recommendedName>
</protein>
<gene>
    <name evidence="9" type="ORF">O0I10_006183</name>
</gene>
<feature type="region of interest" description="Disordered" evidence="7">
    <location>
        <begin position="1"/>
        <end position="29"/>
    </location>
</feature>
<feature type="compositionally biased region" description="Low complexity" evidence="7">
    <location>
        <begin position="353"/>
        <end position="362"/>
    </location>
</feature>
<dbReference type="Gene3D" id="3.30.40.10">
    <property type="entry name" value="Zinc/RING finger domain, C3HC4 (zinc finger)"/>
    <property type="match status" value="1"/>
</dbReference>
<proteinExistence type="predicted"/>
<dbReference type="InterPro" id="IPR019787">
    <property type="entry name" value="Znf_PHD-finger"/>
</dbReference>
<feature type="region of interest" description="Disordered" evidence="7">
    <location>
        <begin position="46"/>
        <end position="71"/>
    </location>
</feature>
<evidence type="ECO:0000256" key="1">
    <source>
        <dbReference type="ARBA" id="ARBA00004123"/>
    </source>
</evidence>
<dbReference type="PROSITE" id="PS50016">
    <property type="entry name" value="ZF_PHD_2"/>
    <property type="match status" value="1"/>
</dbReference>
<dbReference type="GO" id="GO:0045893">
    <property type="term" value="P:positive regulation of DNA-templated transcription"/>
    <property type="evidence" value="ECO:0007669"/>
    <property type="project" value="TreeGrafter"/>
</dbReference>
<comment type="caution">
    <text evidence="9">The sequence shown here is derived from an EMBL/GenBank/DDBJ whole genome shotgun (WGS) entry which is preliminary data.</text>
</comment>
<reference evidence="9 10" key="1">
    <citation type="submission" date="2023-03" db="EMBL/GenBank/DDBJ databases">
        <title>Genome sequence of Lichtheimia ornata CBS 291.66.</title>
        <authorList>
            <person name="Mohabir J.T."/>
            <person name="Shea T.P."/>
            <person name="Kurbessoian T."/>
            <person name="Berby B."/>
            <person name="Fontaine J."/>
            <person name="Livny J."/>
            <person name="Gnirke A."/>
            <person name="Stajich J.E."/>
            <person name="Cuomo C.A."/>
        </authorList>
    </citation>
    <scope>NUCLEOTIDE SEQUENCE [LARGE SCALE GENOMIC DNA]</scope>
    <source>
        <strain evidence="9">CBS 291.66</strain>
    </source>
</reference>
<evidence type="ECO:0000256" key="7">
    <source>
        <dbReference type="SAM" id="MobiDB-lite"/>
    </source>
</evidence>
<evidence type="ECO:0000256" key="6">
    <source>
        <dbReference type="PROSITE-ProRule" id="PRU00146"/>
    </source>
</evidence>
<dbReference type="PROSITE" id="PS01359">
    <property type="entry name" value="ZF_PHD_1"/>
    <property type="match status" value="1"/>
</dbReference>
<feature type="region of interest" description="Disordered" evidence="7">
    <location>
        <begin position="206"/>
        <end position="294"/>
    </location>
</feature>
<feature type="compositionally biased region" description="Low complexity" evidence="7">
    <location>
        <begin position="153"/>
        <end position="172"/>
    </location>
</feature>
<feature type="compositionally biased region" description="Polar residues" evidence="7">
    <location>
        <begin position="13"/>
        <end position="29"/>
    </location>
</feature>
<dbReference type="SUPFAM" id="SSF57903">
    <property type="entry name" value="FYVE/PHD zinc finger"/>
    <property type="match status" value="1"/>
</dbReference>
<dbReference type="EMBL" id="JARTCD010000026">
    <property type="protein sequence ID" value="KAJ8658176.1"/>
    <property type="molecule type" value="Genomic_DNA"/>
</dbReference>
<keyword evidence="4" id="KW-0862">Zinc</keyword>
<dbReference type="GeneID" id="83213594"/>
<feature type="compositionally biased region" description="Polar residues" evidence="7">
    <location>
        <begin position="98"/>
        <end position="112"/>
    </location>
</feature>
<dbReference type="GO" id="GO:0048188">
    <property type="term" value="C:Set1C/COMPASS complex"/>
    <property type="evidence" value="ECO:0007669"/>
    <property type="project" value="InterPro"/>
</dbReference>
<evidence type="ECO:0000256" key="4">
    <source>
        <dbReference type="ARBA" id="ARBA00022833"/>
    </source>
</evidence>
<dbReference type="RefSeq" id="XP_058343089.1">
    <property type="nucleotide sequence ID" value="XM_058486215.1"/>
</dbReference>
<feature type="region of interest" description="Disordered" evidence="7">
    <location>
        <begin position="308"/>
        <end position="362"/>
    </location>
</feature>